<dbReference type="AlphaFoldDB" id="R0JLD4"/>
<sequence>MQQHSEAAKHKSHAGSHQCFLADRCPQAAMGCVPSQGFPSGLNVSKLQAATCTYQFQKVPDLAGEGAIKEGQSSKAEEINLAGWQETSIHNWGWEQRAGVHGRLKAKMHTGGKALTYLTARTRKVEPHSLNVTHTGKEPSPCHPKLKSKRTPLVILTLVGSQNFLQKQNGNVHMLVLLEQMLQSHAGYMCVPLVSELHSHKVSAVEEAFASALHPRIAVLCALSWAGAVGIQQHMGVLNDSSKLQPDAGNPSLRISSITAMEEHPWKIISARIELSIVFQHPAAACVTAVFPFSSRVDSRSSLSAGFLKSVQTTASTHLIKLGQFQFLLWEDKAIYRLTNKNSQWARTWKRNKSTKLFSSVHVPLC</sequence>
<proteinExistence type="predicted"/>
<accession>R0JLD4</accession>
<gene>
    <name evidence="1" type="ORF">Anapl_11757</name>
</gene>
<reference evidence="2" key="1">
    <citation type="journal article" date="2013" name="Nat. Genet.">
        <title>The duck genome and transcriptome provide insight into an avian influenza virus reservoir species.</title>
        <authorList>
            <person name="Huang Y."/>
            <person name="Li Y."/>
            <person name="Burt D.W."/>
            <person name="Chen H."/>
            <person name="Zhang Y."/>
            <person name="Qian W."/>
            <person name="Kim H."/>
            <person name="Gan S."/>
            <person name="Zhao Y."/>
            <person name="Li J."/>
            <person name="Yi K."/>
            <person name="Feng H."/>
            <person name="Zhu P."/>
            <person name="Li B."/>
            <person name="Liu Q."/>
            <person name="Fairley S."/>
            <person name="Magor K.E."/>
            <person name="Du Z."/>
            <person name="Hu X."/>
            <person name="Goodman L."/>
            <person name="Tafer H."/>
            <person name="Vignal A."/>
            <person name="Lee T."/>
            <person name="Kim K.W."/>
            <person name="Sheng Z."/>
            <person name="An Y."/>
            <person name="Searle S."/>
            <person name="Herrero J."/>
            <person name="Groenen M.A."/>
            <person name="Crooijmans R.P."/>
            <person name="Faraut T."/>
            <person name="Cai Q."/>
            <person name="Webster R.G."/>
            <person name="Aldridge J.R."/>
            <person name="Warren W.C."/>
            <person name="Bartschat S."/>
            <person name="Kehr S."/>
            <person name="Marz M."/>
            <person name="Stadler P.F."/>
            <person name="Smith J."/>
            <person name="Kraus R.H."/>
            <person name="Zhao Y."/>
            <person name="Ren L."/>
            <person name="Fei J."/>
            <person name="Morisson M."/>
            <person name="Kaiser P."/>
            <person name="Griffin D.K."/>
            <person name="Rao M."/>
            <person name="Pitel F."/>
            <person name="Wang J."/>
            <person name="Li N."/>
        </authorList>
    </citation>
    <scope>NUCLEOTIDE SEQUENCE [LARGE SCALE GENOMIC DNA]</scope>
</reference>
<protein>
    <submittedName>
        <fullName evidence="1">Uncharacterized protein</fullName>
    </submittedName>
</protein>
<dbReference type="Proteomes" id="UP000296049">
    <property type="component" value="Unassembled WGS sequence"/>
</dbReference>
<evidence type="ECO:0000313" key="2">
    <source>
        <dbReference type="Proteomes" id="UP000296049"/>
    </source>
</evidence>
<keyword evidence="2" id="KW-1185">Reference proteome</keyword>
<name>R0JLD4_ANAPL</name>
<dbReference type="EMBL" id="KB743594">
    <property type="protein sequence ID" value="EOA97861.1"/>
    <property type="molecule type" value="Genomic_DNA"/>
</dbReference>
<evidence type="ECO:0000313" key="1">
    <source>
        <dbReference type="EMBL" id="EOA97861.1"/>
    </source>
</evidence>
<organism evidence="1 2">
    <name type="scientific">Anas platyrhynchos</name>
    <name type="common">Mallard</name>
    <name type="synonym">Anas boschas</name>
    <dbReference type="NCBI Taxonomy" id="8839"/>
    <lineage>
        <taxon>Eukaryota</taxon>
        <taxon>Metazoa</taxon>
        <taxon>Chordata</taxon>
        <taxon>Craniata</taxon>
        <taxon>Vertebrata</taxon>
        <taxon>Euteleostomi</taxon>
        <taxon>Archelosauria</taxon>
        <taxon>Archosauria</taxon>
        <taxon>Dinosauria</taxon>
        <taxon>Saurischia</taxon>
        <taxon>Theropoda</taxon>
        <taxon>Coelurosauria</taxon>
        <taxon>Aves</taxon>
        <taxon>Neognathae</taxon>
        <taxon>Galloanserae</taxon>
        <taxon>Anseriformes</taxon>
        <taxon>Anatidae</taxon>
        <taxon>Anatinae</taxon>
        <taxon>Anas</taxon>
    </lineage>
</organism>